<dbReference type="PROSITE" id="PS00198">
    <property type="entry name" value="4FE4S_FER_1"/>
    <property type="match status" value="1"/>
</dbReference>
<evidence type="ECO:0000313" key="6">
    <source>
        <dbReference type="Proteomes" id="UP000188181"/>
    </source>
</evidence>
<name>A0A1Q2MAP2_9BACT</name>
<dbReference type="GO" id="GO:0051536">
    <property type="term" value="F:iron-sulfur cluster binding"/>
    <property type="evidence" value="ECO:0007669"/>
    <property type="project" value="UniProtKB-KW"/>
</dbReference>
<dbReference type="SUPFAM" id="SSF54862">
    <property type="entry name" value="4Fe-4S ferredoxins"/>
    <property type="match status" value="1"/>
</dbReference>
<accession>A0A1Q2MAP2</accession>
<dbReference type="OrthoDB" id="9773828at2"/>
<dbReference type="Proteomes" id="UP000188181">
    <property type="component" value="Chromosome"/>
</dbReference>
<feature type="domain" description="4Fe-4S ferredoxin-type" evidence="4">
    <location>
        <begin position="295"/>
        <end position="323"/>
    </location>
</feature>
<dbReference type="InterPro" id="IPR017896">
    <property type="entry name" value="4Fe4S_Fe-S-bd"/>
</dbReference>
<dbReference type="EMBL" id="CP019646">
    <property type="protein sequence ID" value="AQQ69793.1"/>
    <property type="molecule type" value="Genomic_DNA"/>
</dbReference>
<evidence type="ECO:0000256" key="3">
    <source>
        <dbReference type="ARBA" id="ARBA00023014"/>
    </source>
</evidence>
<keyword evidence="5" id="KW-0560">Oxidoreductase</keyword>
<dbReference type="PANTHER" id="PTHR43312:SF1">
    <property type="entry name" value="NADP-DEPENDENT OXIDOREDUCTASE DOMAIN-CONTAINING PROTEIN"/>
    <property type="match status" value="1"/>
</dbReference>
<dbReference type="PRINTS" id="PR00069">
    <property type="entry name" value="ALDKETRDTASE"/>
</dbReference>
<dbReference type="InterPro" id="IPR023210">
    <property type="entry name" value="NADP_OxRdtase_dom"/>
</dbReference>
<keyword evidence="2" id="KW-0408">Iron</keyword>
<dbReference type="STRING" id="1851148.SMSP2_00127"/>
<dbReference type="InterPro" id="IPR020471">
    <property type="entry name" value="AKR"/>
</dbReference>
<dbReference type="PROSITE" id="PS51379">
    <property type="entry name" value="4FE4S_FER_2"/>
    <property type="match status" value="1"/>
</dbReference>
<dbReference type="InterPro" id="IPR053135">
    <property type="entry name" value="AKR2_Oxidoreductase"/>
</dbReference>
<evidence type="ECO:0000256" key="2">
    <source>
        <dbReference type="ARBA" id="ARBA00023004"/>
    </source>
</evidence>
<evidence type="ECO:0000256" key="1">
    <source>
        <dbReference type="ARBA" id="ARBA00022723"/>
    </source>
</evidence>
<dbReference type="GO" id="GO:0016491">
    <property type="term" value="F:oxidoreductase activity"/>
    <property type="evidence" value="ECO:0007669"/>
    <property type="project" value="UniProtKB-KW"/>
</dbReference>
<evidence type="ECO:0000259" key="4">
    <source>
        <dbReference type="PROSITE" id="PS51379"/>
    </source>
</evidence>
<dbReference type="InterPro" id="IPR017900">
    <property type="entry name" value="4Fe4S_Fe_S_CS"/>
</dbReference>
<dbReference type="InterPro" id="IPR036812">
    <property type="entry name" value="NAD(P)_OxRdtase_dom_sf"/>
</dbReference>
<protein>
    <submittedName>
        <fullName evidence="5">General stress protein 69</fullName>
        <ecNumber evidence="5">1.1.1.-</ecNumber>
    </submittedName>
</protein>
<dbReference type="PANTHER" id="PTHR43312">
    <property type="entry name" value="D-THREO-ALDOSE 1-DEHYDROGENASE"/>
    <property type="match status" value="1"/>
</dbReference>
<dbReference type="GO" id="GO:0046872">
    <property type="term" value="F:metal ion binding"/>
    <property type="evidence" value="ECO:0007669"/>
    <property type="project" value="UniProtKB-KW"/>
</dbReference>
<proteinExistence type="predicted"/>
<dbReference type="KEGG" id="pbas:SMSP2_00127"/>
<evidence type="ECO:0000313" key="5">
    <source>
        <dbReference type="EMBL" id="AQQ69793.1"/>
    </source>
</evidence>
<dbReference type="AlphaFoldDB" id="A0A1Q2MAP2"/>
<dbReference type="Pfam" id="PF00248">
    <property type="entry name" value="Aldo_ket_red"/>
    <property type="match status" value="1"/>
</dbReference>
<keyword evidence="1" id="KW-0479">Metal-binding</keyword>
<sequence length="337" mass="37794">MKKIRLGKSELMVSQVGFGGIPITRVSQQEAEKCIHRCLEHGINYIDTATGYGDSEEKIGKAIKGRRDGLVIASKAPPTDARFMAESIDKSLKRMQIETIDLYQFHCIKDRQGLQKCIELMPVMEKAKSQGKIRHIGITIHGVDIIKPIVETGLFETAMIALNFIVREPLESAVPAAVKHDVGIIAMKPMAGGHIADASLAFKFFNGMDNVVPLVGIEKPEEIDQIAATIEEDEKPDERELAKMDRIRSESGDQFCRRCEYCMPCPHGVQIFPITIYESLVKRLPVEKVTDESWKKMMKTVENCTDCGRCEQKCPYDLKIREILAHSAGLYENLISK</sequence>
<keyword evidence="6" id="KW-1185">Reference proteome</keyword>
<keyword evidence="3" id="KW-0411">Iron-sulfur</keyword>
<dbReference type="SUPFAM" id="SSF51430">
    <property type="entry name" value="NAD(P)-linked oxidoreductase"/>
    <property type="match status" value="1"/>
</dbReference>
<dbReference type="Pfam" id="PF13534">
    <property type="entry name" value="Fer4_17"/>
    <property type="match status" value="1"/>
</dbReference>
<dbReference type="EC" id="1.1.1.-" evidence="5"/>
<reference evidence="6" key="1">
    <citation type="submission" date="2017-02" db="EMBL/GenBank/DDBJ databases">
        <title>Comparative genomics and description of representatives of a novel lineage of planctomycetes thriving in anoxic sediments.</title>
        <authorList>
            <person name="Spring S."/>
            <person name="Bunk B."/>
            <person name="Sproer C."/>
        </authorList>
    </citation>
    <scope>NUCLEOTIDE SEQUENCE [LARGE SCALE GENOMIC DNA]</scope>
    <source>
        <strain evidence="6">SM-Chi-D1</strain>
    </source>
</reference>
<gene>
    <name evidence="5" type="primary">yhdN_1</name>
    <name evidence="5" type="ORF">SMSP2_00127</name>
</gene>
<dbReference type="CDD" id="cd19100">
    <property type="entry name" value="AKR_unchar"/>
    <property type="match status" value="1"/>
</dbReference>
<dbReference type="Gene3D" id="3.20.20.100">
    <property type="entry name" value="NADP-dependent oxidoreductase domain"/>
    <property type="match status" value="1"/>
</dbReference>
<dbReference type="RefSeq" id="WP_146682101.1">
    <property type="nucleotide sequence ID" value="NZ_CP019646.1"/>
</dbReference>
<organism evidence="5 6">
    <name type="scientific">Limihaloglobus sulfuriphilus</name>
    <dbReference type="NCBI Taxonomy" id="1851148"/>
    <lineage>
        <taxon>Bacteria</taxon>
        <taxon>Pseudomonadati</taxon>
        <taxon>Planctomycetota</taxon>
        <taxon>Phycisphaerae</taxon>
        <taxon>Sedimentisphaerales</taxon>
        <taxon>Sedimentisphaeraceae</taxon>
        <taxon>Limihaloglobus</taxon>
    </lineage>
</organism>